<feature type="signal peptide" evidence="1">
    <location>
        <begin position="1"/>
        <end position="20"/>
    </location>
</feature>
<dbReference type="InterPro" id="IPR005546">
    <property type="entry name" value="Autotransporte_beta"/>
</dbReference>
<evidence type="ECO:0000259" key="2">
    <source>
        <dbReference type="PROSITE" id="PS51208"/>
    </source>
</evidence>
<evidence type="ECO:0000313" key="3">
    <source>
        <dbReference type="EMBL" id="MDZ8118750.1"/>
    </source>
</evidence>
<name>A0ABU5MX01_9BACT</name>
<dbReference type="PROSITE" id="PS51208">
    <property type="entry name" value="AUTOTRANSPORTER"/>
    <property type="match status" value="1"/>
</dbReference>
<dbReference type="Pfam" id="PF03797">
    <property type="entry name" value="Autotransporter"/>
    <property type="match status" value="1"/>
</dbReference>
<feature type="domain" description="Autotransporter" evidence="2">
    <location>
        <begin position="1270"/>
        <end position="1555"/>
    </location>
</feature>
<dbReference type="Gene3D" id="2.40.128.130">
    <property type="entry name" value="Autotransporter beta-domain"/>
    <property type="match status" value="1"/>
</dbReference>
<gene>
    <name evidence="3" type="ORF">P9H32_08915</name>
</gene>
<sequence>MTRFLKILGLSLALSGFAQAQYTNVIEGGQTVPVSSDWNNGGTNLIVGGTSGGNTLNINTGYVVSNSSEVVIGRDAGAAGNTVSLDGSGLLVNGDLTVGRDGNDNRLMIDDESYVENTHAYVGANSDGNAVSVTDYSVWNNQGTLYLDSGSGNSVSVSGGGQVLADSLQLSADNTFNLNQSGVLLLRSDFNASTAGFSWNTGGHLYLTNGTLSGLSETNGITYLHDARDLTLNDSDLDASGTDLTVGNNGSNSDLQILNGGTVEADNGIIGSGSDAANNSIMVSGEDSSLRFSEGGLKIGVDAGTGNALGVFDGAWTFVGDAAEGDVAGTTNGGLIVAHSTGATLELDNSARVSVDGGLFVGTAGGGTGTVTVENGSSVSVGTVDIEDGSSIELQDAGSFSVAGDFIYGNDMTKFIWGNNTTLGVGGTLTRTSGLDGTQRTLNLNGGDWALADSTVVSGVSNTVQVLDGGSLTTTSGLLSGTNNAVVVSGSDSQWENTGFLYAEGTNNSVSVASGGKVSATGVDFDDGNVFNINSGGTLALTTNLFDWSAAANINWNSGGNLALINGEFTGLDSTNLVFNGATNSAVSVGNGRSLTLENGTWDDHSTDHLVVGLNRSGETISISNKTTMAHNDAYIGWGSGSGGNSVVVSDADTLWEVQGGDLYIGAYWANGTNLTGTGGNDNYLYVRDGAQVFVGDATTNEAGVLVASSGGASMTLGDGRVEIDDTLFIGQGVNTGAVTIMDGGDMRVGDLEIAAGSELDLQENGIFRISNDLNMDALAGNGFDWYSTNSTIQVDGTLTRSDYFLDKEQNLILGTNGLWNTGGADLIVGVDGNSKLTVRDTGELNAGNITIGGAVSNSGSSAVIVDGGGVLNATDVTIGAETDSNYLEISDQGSVNLLGSVYLGGTNSTGNYVLLDGSNTTMNIGGDLLVGAADTNSAENVFYLQNKAELTVDGDVSIFGGNRMALNGATNSVGGDFTVYSNAMLTGTGEIKLTDTDAVLVLENGNMAIDEDGALGYTVSSGVSFAGTGSNQVKVDGGIFGLLGGSTADQYSGFDGLTLNGTEFYGYGTNNFSSVSMINGTIRPSSNLGATTLSTGKYTLIDTAGTLVFNGAFSASNTTYKAGVLGEYGHDLLHFAQNVTLDGLIADITVASVTNSEMVILSSDVGLSGDFAETNLTNHMLLFDASLVKAGNEMKVIMTNTTDTFSSSLDYAASESIRAGFNGMKNAVFTRTKQLRRNLVSTAHSMPHDAFLMTNTNAPAGPQGPGAENTIFDMHVWAQYFNGQGDYSAHGSSDSYTLNNSGTTLGADKLVGEDLTVGLNYTYVQGDAQTANTDYLDTETYWFGAYGEWVGKNGLYIDTLLAYGRSNYDSIRVENDNGRDYRGTASYRGDNFGGYVDVGQYMYYKNLAIAPYAGLHVLFMNTGDHTETSTADANDQLKISSMSRNLVESALGLKARHRFDTSIGRFQTTGYAEWTHDFVQDEIATEMQQVNDILGLNTAAVTQAAIKPDEDLFNVGLGLSWRSTEYMEIGIGYNGRFSDDYEEHTGSLMLDVMF</sequence>
<dbReference type="SUPFAM" id="SSF103515">
    <property type="entry name" value="Autotransporter"/>
    <property type="match status" value="1"/>
</dbReference>
<organism evidence="3 4">
    <name type="scientific">Pontiella agarivorans</name>
    <dbReference type="NCBI Taxonomy" id="3038953"/>
    <lineage>
        <taxon>Bacteria</taxon>
        <taxon>Pseudomonadati</taxon>
        <taxon>Kiritimatiellota</taxon>
        <taxon>Kiritimatiellia</taxon>
        <taxon>Kiritimatiellales</taxon>
        <taxon>Pontiellaceae</taxon>
        <taxon>Pontiella</taxon>
    </lineage>
</organism>
<accession>A0ABU5MX01</accession>
<dbReference type="InterPro" id="IPR036709">
    <property type="entry name" value="Autotransporte_beta_dom_sf"/>
</dbReference>
<evidence type="ECO:0000313" key="4">
    <source>
        <dbReference type="Proteomes" id="UP001290861"/>
    </source>
</evidence>
<proteinExistence type="predicted"/>
<keyword evidence="4" id="KW-1185">Reference proteome</keyword>
<dbReference type="RefSeq" id="WP_322608547.1">
    <property type="nucleotide sequence ID" value="NZ_JARVCO010000010.1"/>
</dbReference>
<feature type="chain" id="PRO_5046275592" evidence="1">
    <location>
        <begin position="21"/>
        <end position="1555"/>
    </location>
</feature>
<dbReference type="SMART" id="SM00869">
    <property type="entry name" value="Autotransporter"/>
    <property type="match status" value="1"/>
</dbReference>
<comment type="caution">
    <text evidence="3">The sequence shown here is derived from an EMBL/GenBank/DDBJ whole genome shotgun (WGS) entry which is preliminary data.</text>
</comment>
<evidence type="ECO:0000256" key="1">
    <source>
        <dbReference type="SAM" id="SignalP"/>
    </source>
</evidence>
<reference evidence="3 4" key="1">
    <citation type="journal article" date="2024" name="Appl. Environ. Microbiol.">
        <title>Pontiella agarivorans sp. nov., a novel marine anaerobic bacterium capable of degrading macroalgal polysaccharides and fixing nitrogen.</title>
        <authorList>
            <person name="Liu N."/>
            <person name="Kivenson V."/>
            <person name="Peng X."/>
            <person name="Cui Z."/>
            <person name="Lankiewicz T.S."/>
            <person name="Gosselin K.M."/>
            <person name="English C.J."/>
            <person name="Blair E.M."/>
            <person name="O'Malley M.A."/>
            <person name="Valentine D.L."/>
        </authorList>
    </citation>
    <scope>NUCLEOTIDE SEQUENCE [LARGE SCALE GENOMIC DNA]</scope>
    <source>
        <strain evidence="3 4">NLcol2</strain>
    </source>
</reference>
<keyword evidence="1" id="KW-0732">Signal</keyword>
<dbReference type="EMBL" id="JARVCO010000010">
    <property type="protein sequence ID" value="MDZ8118750.1"/>
    <property type="molecule type" value="Genomic_DNA"/>
</dbReference>
<protein>
    <submittedName>
        <fullName evidence="3">Autotransporter domain-containing protein</fullName>
    </submittedName>
</protein>
<dbReference type="Proteomes" id="UP001290861">
    <property type="component" value="Unassembled WGS sequence"/>
</dbReference>